<feature type="transmembrane region" description="Helical" evidence="5">
    <location>
        <begin position="147"/>
        <end position="169"/>
    </location>
</feature>
<evidence type="ECO:0000256" key="2">
    <source>
        <dbReference type="ARBA" id="ARBA00022692"/>
    </source>
</evidence>
<dbReference type="GO" id="GO:0016020">
    <property type="term" value="C:membrane"/>
    <property type="evidence" value="ECO:0007669"/>
    <property type="project" value="UniProtKB-SubCell"/>
</dbReference>
<dbReference type="OrthoDB" id="5809673at2759"/>
<dbReference type="Proteomes" id="UP000053660">
    <property type="component" value="Unassembled WGS sequence"/>
</dbReference>
<gene>
    <name evidence="6" type="ORF">OESDEN_09244</name>
</gene>
<protein>
    <submittedName>
        <fullName evidence="6">Uncharacterized protein</fullName>
    </submittedName>
</protein>
<proteinExistence type="predicted"/>
<feature type="transmembrane region" description="Helical" evidence="5">
    <location>
        <begin position="210"/>
        <end position="231"/>
    </location>
</feature>
<evidence type="ECO:0000256" key="4">
    <source>
        <dbReference type="ARBA" id="ARBA00023136"/>
    </source>
</evidence>
<evidence type="ECO:0000256" key="5">
    <source>
        <dbReference type="SAM" id="Phobius"/>
    </source>
</evidence>
<feature type="transmembrane region" description="Helical" evidence="5">
    <location>
        <begin position="107"/>
        <end position="127"/>
    </location>
</feature>
<evidence type="ECO:0000256" key="1">
    <source>
        <dbReference type="ARBA" id="ARBA00004141"/>
    </source>
</evidence>
<feature type="non-terminal residue" evidence="6">
    <location>
        <position position="1"/>
    </location>
</feature>
<accession>A0A0B1T672</accession>
<keyword evidence="4 5" id="KW-0472">Membrane</keyword>
<sequence length="304" mass="35529">LPKIELSKVFSAESVHSLGEDNFYFCCFYRHQSSFRIINHTWELHIFSRKQVDCSYLLSAIPCVIVRVPSHITMYLSFSTTFMMSLERCVATFNLASYDKNRSVGPCLVAMQVLMAAAFISAIYMQFDLPQSMAYCLIASMTSVLVLYSQILIFLTFQLIAIIIFHYLIKFNLKMKTELLTRNDRRLFSKGQVITKLYQVRENLRTMKTLFLFFFVSCVVSFASNSLRGAVHYHKKEFLQTTYYGLIELSISLPPYSVAVPVILWYSYRRVRQKIAQKHRNIREFNTSTNSNRSHFSVLRESWK</sequence>
<organism evidence="6 7">
    <name type="scientific">Oesophagostomum dentatum</name>
    <name type="common">Nodular worm</name>
    <dbReference type="NCBI Taxonomy" id="61180"/>
    <lineage>
        <taxon>Eukaryota</taxon>
        <taxon>Metazoa</taxon>
        <taxon>Ecdysozoa</taxon>
        <taxon>Nematoda</taxon>
        <taxon>Chromadorea</taxon>
        <taxon>Rhabditida</taxon>
        <taxon>Rhabditina</taxon>
        <taxon>Rhabditomorpha</taxon>
        <taxon>Strongyloidea</taxon>
        <taxon>Strongylidae</taxon>
        <taxon>Oesophagostomum</taxon>
    </lineage>
</organism>
<keyword evidence="7" id="KW-1185">Reference proteome</keyword>
<dbReference type="InterPro" id="IPR053286">
    <property type="entry name" value="Nematode_rcpt-like_srab"/>
</dbReference>
<dbReference type="PANTHER" id="PTHR46561:SF11">
    <property type="entry name" value="SERPENTINE RECEPTOR CLASS ALPHA_BETA-14"/>
    <property type="match status" value="1"/>
</dbReference>
<dbReference type="InterPro" id="IPR019408">
    <property type="entry name" value="7TM_GPCR_serpentine_rcpt_Srab"/>
</dbReference>
<keyword evidence="3 5" id="KW-1133">Transmembrane helix</keyword>
<evidence type="ECO:0000313" key="6">
    <source>
        <dbReference type="EMBL" id="KHJ90900.1"/>
    </source>
</evidence>
<evidence type="ECO:0000256" key="3">
    <source>
        <dbReference type="ARBA" id="ARBA00022989"/>
    </source>
</evidence>
<evidence type="ECO:0000313" key="7">
    <source>
        <dbReference type="Proteomes" id="UP000053660"/>
    </source>
</evidence>
<keyword evidence="2 5" id="KW-0812">Transmembrane</keyword>
<reference evidence="6 7" key="1">
    <citation type="submission" date="2014-03" db="EMBL/GenBank/DDBJ databases">
        <title>Draft genome of the hookworm Oesophagostomum dentatum.</title>
        <authorList>
            <person name="Mitreva M."/>
        </authorList>
    </citation>
    <scope>NUCLEOTIDE SEQUENCE [LARGE SCALE GENOMIC DNA]</scope>
    <source>
        <strain evidence="6 7">OD-Hann</strain>
    </source>
</reference>
<comment type="subcellular location">
    <subcellularLocation>
        <location evidence="1">Membrane</location>
        <topology evidence="1">Multi-pass membrane protein</topology>
    </subcellularLocation>
</comment>
<dbReference type="AlphaFoldDB" id="A0A0B1T672"/>
<dbReference type="Gene3D" id="1.20.1070.10">
    <property type="entry name" value="Rhodopsin 7-helix transmembrane proteins"/>
    <property type="match status" value="1"/>
</dbReference>
<dbReference type="EMBL" id="KN552549">
    <property type="protein sequence ID" value="KHJ90900.1"/>
    <property type="molecule type" value="Genomic_DNA"/>
</dbReference>
<dbReference type="PANTHER" id="PTHR46561">
    <property type="entry name" value="SERPENTINE RECEPTOR, CLASS AB (CLASS A-LIKE)-RELATED"/>
    <property type="match status" value="1"/>
</dbReference>
<name>A0A0B1T672_OESDE</name>
<dbReference type="Pfam" id="PF10292">
    <property type="entry name" value="7TM_GPCR_Srab"/>
    <property type="match status" value="1"/>
</dbReference>
<feature type="transmembrane region" description="Helical" evidence="5">
    <location>
        <begin position="243"/>
        <end position="268"/>
    </location>
</feature>